<name>A0AA36JIU9_9DINO</name>
<dbReference type="InterPro" id="IPR000210">
    <property type="entry name" value="BTB/POZ_dom"/>
</dbReference>
<feature type="domain" description="BTB" evidence="2">
    <location>
        <begin position="765"/>
        <end position="836"/>
    </location>
</feature>
<dbReference type="PROSITE" id="PS50097">
    <property type="entry name" value="BTB"/>
    <property type="match status" value="1"/>
</dbReference>
<feature type="region of interest" description="Disordered" evidence="1">
    <location>
        <begin position="212"/>
        <end position="234"/>
    </location>
</feature>
<evidence type="ECO:0000313" key="3">
    <source>
        <dbReference type="EMBL" id="CAJ1405856.1"/>
    </source>
</evidence>
<sequence>MATSELLGALTRRKELAETQGSVFEASPQTSAADVAWDQRHASQFTPRGQHRLPVGRLPAEEDEESTGTITPPDERPPPGKVRAKASPADLARRISEELDLDTLKQRAQALQAPEPEPAAQVSAESSPTADPEALARQRAQAAASAVQAVAQACKALDPIQHTDEVPLGTSCEPELERRGEPKPKEEAEIDVTVALEAPLRAPNEIFPVPALSGVQESEEAPTEPASPSGGAGTAYPAIEFSWAPANAPNLGAGILPAGQEDPLNTSSRTYGRPQPRPAPARQGPEHASQMAMRQELELSLQKVQQQQYSDHMQQQQPFPKAKGAVRQSRLEEVAAEVAGLTPQVLAVVSKETVAAEATAHPKELEGVLEKAQDILHRSRLTESDLESLGWPSRELKLIRDLVNRLQKWQSCEAAAKQALGSSREPLLTDVVTVLEQTFTAWRTLSDMAQKTTGGSLSSSGPREELRVCADLGMRSRASTGTPLVSALLDKALNRARVEPDLVAVRRLEALLSWQVELQHRSAAFELGVLPFLEQMLKELSECLQGTARLEKSLSASAGGSMLSAPEVLWRAIVHGDVASVESIIRQGGLVSGRTQDPHGHSVLWNAIAFERSEVALLLLRYFPPDMLHGVSLGELHARNGNSLLHLVSGFQRFDSQCEGLFAMLFERMPEVLRIHRNLRGQSFLHIAAGRRNFWILNYAAARGLAFQFSVADSGGLTPRLLLGQHLALLQLQPPTLATGDTLMPSWCSFSALQPPSVGSKPPFADCALRCQEGALDLYAHRVILAAASSKWHDQLRVRPPGSNGDLQVLKLAECSLEVAAFAVQYLYTGDTACTSLDAPKLLELLRFCRRELLPASLGAWAAHELIQKLPPGLVPTLLLEGRSLGLGAPARRFLAYHFICDEAAWQAAADAEVRKAENGEDVRGAILGAALSELEADAPHSFMG</sequence>
<dbReference type="AlphaFoldDB" id="A0AA36JIU9"/>
<dbReference type="InterPro" id="IPR011333">
    <property type="entry name" value="SKP1/BTB/POZ_sf"/>
</dbReference>
<dbReference type="SUPFAM" id="SSF54695">
    <property type="entry name" value="POZ domain"/>
    <property type="match status" value="1"/>
</dbReference>
<protein>
    <recommendedName>
        <fullName evidence="2">BTB domain-containing protein</fullName>
    </recommendedName>
</protein>
<feature type="compositionally biased region" description="Basic and acidic residues" evidence="1">
    <location>
        <begin position="175"/>
        <end position="187"/>
    </location>
</feature>
<keyword evidence="4" id="KW-1185">Reference proteome</keyword>
<proteinExistence type="predicted"/>
<dbReference type="Gene3D" id="1.25.40.20">
    <property type="entry name" value="Ankyrin repeat-containing domain"/>
    <property type="match status" value="1"/>
</dbReference>
<dbReference type="InterPro" id="IPR036770">
    <property type="entry name" value="Ankyrin_rpt-contain_sf"/>
</dbReference>
<dbReference type="Pfam" id="PF00651">
    <property type="entry name" value="BTB"/>
    <property type="match status" value="1"/>
</dbReference>
<feature type="compositionally biased region" description="Basic and acidic residues" evidence="1">
    <location>
        <begin position="91"/>
        <end position="105"/>
    </location>
</feature>
<feature type="compositionally biased region" description="Low complexity" evidence="1">
    <location>
        <begin position="108"/>
        <end position="127"/>
    </location>
</feature>
<gene>
    <name evidence="3" type="ORF">EVOR1521_LOCUS27965</name>
</gene>
<feature type="compositionally biased region" description="Polar residues" evidence="1">
    <location>
        <begin position="19"/>
        <end position="32"/>
    </location>
</feature>
<dbReference type="SUPFAM" id="SSF48403">
    <property type="entry name" value="Ankyrin repeat"/>
    <property type="match status" value="1"/>
</dbReference>
<dbReference type="Gene3D" id="3.30.710.10">
    <property type="entry name" value="Potassium Channel Kv1.1, Chain A"/>
    <property type="match status" value="1"/>
</dbReference>
<evidence type="ECO:0000256" key="1">
    <source>
        <dbReference type="SAM" id="MobiDB-lite"/>
    </source>
</evidence>
<feature type="compositionally biased region" description="Low complexity" evidence="1">
    <location>
        <begin position="135"/>
        <end position="146"/>
    </location>
</feature>
<dbReference type="CDD" id="cd18186">
    <property type="entry name" value="BTB_POZ_ZBTB_KLHL-like"/>
    <property type="match status" value="1"/>
</dbReference>
<feature type="region of interest" description="Disordered" evidence="1">
    <location>
        <begin position="158"/>
        <end position="188"/>
    </location>
</feature>
<feature type="region of interest" description="Disordered" evidence="1">
    <location>
        <begin position="253"/>
        <end position="305"/>
    </location>
</feature>
<organism evidence="3 4">
    <name type="scientific">Effrenium voratum</name>
    <dbReference type="NCBI Taxonomy" id="2562239"/>
    <lineage>
        <taxon>Eukaryota</taxon>
        <taxon>Sar</taxon>
        <taxon>Alveolata</taxon>
        <taxon>Dinophyceae</taxon>
        <taxon>Suessiales</taxon>
        <taxon>Symbiodiniaceae</taxon>
        <taxon>Effrenium</taxon>
    </lineage>
</organism>
<dbReference type="Proteomes" id="UP001178507">
    <property type="component" value="Unassembled WGS sequence"/>
</dbReference>
<evidence type="ECO:0000259" key="2">
    <source>
        <dbReference type="PROSITE" id="PS50097"/>
    </source>
</evidence>
<accession>A0AA36JIU9</accession>
<feature type="region of interest" description="Disordered" evidence="1">
    <location>
        <begin position="18"/>
        <end position="146"/>
    </location>
</feature>
<reference evidence="3" key="1">
    <citation type="submission" date="2023-08" db="EMBL/GenBank/DDBJ databases">
        <authorList>
            <person name="Chen Y."/>
            <person name="Shah S."/>
            <person name="Dougan E. K."/>
            <person name="Thang M."/>
            <person name="Chan C."/>
        </authorList>
    </citation>
    <scope>NUCLEOTIDE SEQUENCE</scope>
</reference>
<dbReference type="EMBL" id="CAUJNA010003605">
    <property type="protein sequence ID" value="CAJ1405856.1"/>
    <property type="molecule type" value="Genomic_DNA"/>
</dbReference>
<comment type="caution">
    <text evidence="3">The sequence shown here is derived from an EMBL/GenBank/DDBJ whole genome shotgun (WGS) entry which is preliminary data.</text>
</comment>
<evidence type="ECO:0000313" key="4">
    <source>
        <dbReference type="Proteomes" id="UP001178507"/>
    </source>
</evidence>